<dbReference type="InterPro" id="IPR019425">
    <property type="entry name" value="7TM_GPCR_serpentine_rcpt_Srt"/>
</dbReference>
<keyword evidence="1" id="KW-0812">Transmembrane</keyword>
<dbReference type="Pfam" id="PF10321">
    <property type="entry name" value="7TM_GPCR_Srt"/>
    <property type="match status" value="1"/>
</dbReference>
<protein>
    <submittedName>
        <fullName evidence="3">G protein-coupled receptor</fullName>
    </submittedName>
</protein>
<feature type="transmembrane region" description="Helical" evidence="1">
    <location>
        <begin position="214"/>
        <end position="244"/>
    </location>
</feature>
<feature type="transmembrane region" description="Helical" evidence="1">
    <location>
        <begin position="34"/>
        <end position="58"/>
    </location>
</feature>
<dbReference type="Proteomes" id="UP000095287">
    <property type="component" value="Unplaced"/>
</dbReference>
<sequence>MERYLFRKEEYARYYNCSLLTYEEWSTYADKRPILGTVCIVVGAINLTIYLPCLYVIRKPMFFKHSCFKIMFFLGLMDCTCVLFNSFLTGYFHIVGSVFILFIAKSTLCCLSACWFGGCFGCALLSFNRCCDFIFPLIAESIFDKNRAHIWIFTMFLYAVAAFFFEISVSLNSKAIMWAFDPFIIFPPHALPIEHNVFISYMNDYNRILLGSMVLSYVFFLLALAVKALLCVLDFVSGFIFFLLERIEEIPMREVMWCACMFMWQFGTGGGGLILIVFNRSIRWEVRSLLPEPFAIHTSTVAPPVLLKGRTVMINQLK</sequence>
<dbReference type="AlphaFoldDB" id="A0A1I8AST4"/>
<reference evidence="3" key="1">
    <citation type="submission" date="2016-11" db="UniProtKB">
        <authorList>
            <consortium name="WormBaseParasite"/>
        </authorList>
    </citation>
    <scope>IDENTIFICATION</scope>
</reference>
<proteinExistence type="predicted"/>
<keyword evidence="2" id="KW-1185">Reference proteome</keyword>
<feature type="transmembrane region" description="Helical" evidence="1">
    <location>
        <begin position="256"/>
        <end position="278"/>
    </location>
</feature>
<name>A0A1I8AST4_9BILA</name>
<dbReference type="PANTHER" id="PTHR23021">
    <property type="entry name" value="SERPENTINE RECEPTOR, CLASS T"/>
    <property type="match status" value="1"/>
</dbReference>
<feature type="transmembrane region" description="Helical" evidence="1">
    <location>
        <begin position="98"/>
        <end position="127"/>
    </location>
</feature>
<dbReference type="SUPFAM" id="SSF81321">
    <property type="entry name" value="Family A G protein-coupled receptor-like"/>
    <property type="match status" value="1"/>
</dbReference>
<dbReference type="PANTHER" id="PTHR23021:SF11">
    <property type="entry name" value="SERPENTINE RECEPTOR, CLASS T"/>
    <property type="match status" value="1"/>
</dbReference>
<accession>A0A1I8AST4</accession>
<keyword evidence="1" id="KW-0472">Membrane</keyword>
<feature type="transmembrane region" description="Helical" evidence="1">
    <location>
        <begin position="70"/>
        <end position="92"/>
    </location>
</feature>
<evidence type="ECO:0000313" key="3">
    <source>
        <dbReference type="WBParaSite" id="L893_g881.t1"/>
    </source>
</evidence>
<evidence type="ECO:0000313" key="2">
    <source>
        <dbReference type="Proteomes" id="UP000095287"/>
    </source>
</evidence>
<keyword evidence="1" id="KW-1133">Transmembrane helix</keyword>
<evidence type="ECO:0000256" key="1">
    <source>
        <dbReference type="SAM" id="Phobius"/>
    </source>
</evidence>
<organism evidence="2 3">
    <name type="scientific">Steinernema glaseri</name>
    <dbReference type="NCBI Taxonomy" id="37863"/>
    <lineage>
        <taxon>Eukaryota</taxon>
        <taxon>Metazoa</taxon>
        <taxon>Ecdysozoa</taxon>
        <taxon>Nematoda</taxon>
        <taxon>Chromadorea</taxon>
        <taxon>Rhabditida</taxon>
        <taxon>Tylenchina</taxon>
        <taxon>Panagrolaimomorpha</taxon>
        <taxon>Strongyloidoidea</taxon>
        <taxon>Steinernematidae</taxon>
        <taxon>Steinernema</taxon>
    </lineage>
</organism>
<dbReference type="WBParaSite" id="L893_g881.t1">
    <property type="protein sequence ID" value="L893_g881.t1"/>
    <property type="gene ID" value="L893_g881"/>
</dbReference>
<feature type="transmembrane region" description="Helical" evidence="1">
    <location>
        <begin position="148"/>
        <end position="169"/>
    </location>
</feature>